<dbReference type="eggNOG" id="ENOG5034CHP">
    <property type="taxonomic scope" value="Bacteria"/>
</dbReference>
<evidence type="ECO:0000313" key="2">
    <source>
        <dbReference type="EMBL" id="AEI08296.1"/>
    </source>
</evidence>
<dbReference type="Proteomes" id="UP000007730">
    <property type="component" value="Plasmid pOC167"/>
</dbReference>
<keyword evidence="1" id="KW-0812">Transmembrane</keyword>
<dbReference type="OrthoDB" id="8265464at2"/>
<sequence>MTLSWLATSGGAVLDAGKNAGSTLGMGKEAGPAIGTLKSTGIVDQGVSLLRIILKPAAVVFWMLGALAIVLLPKLLSMLSGPYRRGRH</sequence>
<proteinExistence type="predicted"/>
<accession>B6JK64</accession>
<evidence type="ECO:0008006" key="4">
    <source>
        <dbReference type="Google" id="ProtNLM"/>
    </source>
</evidence>
<organism evidence="2 3">
    <name type="scientific">Afipia carboxidovorans (strain ATCC 49405 / DSM 1227 / KCTC 32145 / OM5)</name>
    <name type="common">Oligotropha carboxidovorans</name>
    <dbReference type="NCBI Taxonomy" id="504832"/>
    <lineage>
        <taxon>Bacteria</taxon>
        <taxon>Pseudomonadati</taxon>
        <taxon>Pseudomonadota</taxon>
        <taxon>Alphaproteobacteria</taxon>
        <taxon>Hyphomicrobiales</taxon>
        <taxon>Nitrobacteraceae</taxon>
        <taxon>Afipia</taxon>
    </lineage>
</organism>
<keyword evidence="1" id="KW-1133">Transmembrane helix</keyword>
<dbReference type="HOGENOM" id="CLU_2466010_0_0_5"/>
<name>B6JK64_AFIC5</name>
<keyword evidence="2" id="KW-0614">Plasmid</keyword>
<protein>
    <recommendedName>
        <fullName evidence="4">Transmembrane protein</fullName>
    </recommendedName>
</protein>
<reference evidence="2 3" key="1">
    <citation type="journal article" date="2011" name="J. Bacteriol.">
        <title>Complete genome sequences of the chemolithoautotrophic Oligotropha carboxidovorans strains OM4 and OM5.</title>
        <authorList>
            <person name="Volland S."/>
            <person name="Rachinger M."/>
            <person name="Strittmatter A."/>
            <person name="Daniel R."/>
            <person name="Gottschalk G."/>
            <person name="Meyer O."/>
        </authorList>
    </citation>
    <scope>NUCLEOTIDE SEQUENCE [LARGE SCALE GENOMIC DNA]</scope>
    <source>
        <strain evidence="3">ATCC 49405 / DSM 1227 / KCTC 32145 / OM5</strain>
        <plasmid evidence="2">pOC167</plasmid>
    </source>
</reference>
<feature type="transmembrane region" description="Helical" evidence="1">
    <location>
        <begin position="59"/>
        <end position="79"/>
    </location>
</feature>
<evidence type="ECO:0000256" key="1">
    <source>
        <dbReference type="SAM" id="Phobius"/>
    </source>
</evidence>
<keyword evidence="3" id="KW-1185">Reference proteome</keyword>
<keyword evidence="1" id="KW-0472">Membrane</keyword>
<dbReference type="EMBL" id="CP002828">
    <property type="protein sequence ID" value="AEI08296.1"/>
    <property type="molecule type" value="Genomic_DNA"/>
</dbReference>
<dbReference type="RefSeq" id="WP_012564838.1">
    <property type="nucleotide sequence ID" value="NC_011386.1"/>
</dbReference>
<geneLocation type="plasmid" evidence="2 3">
    <name>pOC167</name>
</geneLocation>
<dbReference type="AlphaFoldDB" id="B6JK64"/>
<gene>
    <name evidence="2" type="ordered locus">OCA5_pOC16701000</name>
</gene>
<dbReference type="KEGG" id="oca:OCAR_7716"/>
<dbReference type="KEGG" id="ocg:OCA5_pOC16701000"/>
<evidence type="ECO:0000313" key="3">
    <source>
        <dbReference type="Proteomes" id="UP000007730"/>
    </source>
</evidence>